<reference evidence="2" key="1">
    <citation type="journal article" date="2023" name="Mol. Phylogenet. Evol.">
        <title>Genome-scale phylogeny and comparative genomics of the fungal order Sordariales.</title>
        <authorList>
            <person name="Hensen N."/>
            <person name="Bonometti L."/>
            <person name="Westerberg I."/>
            <person name="Brannstrom I.O."/>
            <person name="Guillou S."/>
            <person name="Cros-Aarteil S."/>
            <person name="Calhoun S."/>
            <person name="Haridas S."/>
            <person name="Kuo A."/>
            <person name="Mondo S."/>
            <person name="Pangilinan J."/>
            <person name="Riley R."/>
            <person name="LaButti K."/>
            <person name="Andreopoulos B."/>
            <person name="Lipzen A."/>
            <person name="Chen C."/>
            <person name="Yan M."/>
            <person name="Daum C."/>
            <person name="Ng V."/>
            <person name="Clum A."/>
            <person name="Steindorff A."/>
            <person name="Ohm R.A."/>
            <person name="Martin F."/>
            <person name="Silar P."/>
            <person name="Natvig D.O."/>
            <person name="Lalanne C."/>
            <person name="Gautier V."/>
            <person name="Ament-Velasquez S.L."/>
            <person name="Kruys A."/>
            <person name="Hutchinson M.I."/>
            <person name="Powell A.J."/>
            <person name="Barry K."/>
            <person name="Miller A.N."/>
            <person name="Grigoriev I.V."/>
            <person name="Debuchy R."/>
            <person name="Gladieux P."/>
            <person name="Hiltunen Thoren M."/>
            <person name="Johannesson H."/>
        </authorList>
    </citation>
    <scope>NUCLEOTIDE SEQUENCE</scope>
    <source>
        <strain evidence="2">CBS 990.96</strain>
    </source>
</reference>
<evidence type="ECO:0000313" key="3">
    <source>
        <dbReference type="Proteomes" id="UP001301958"/>
    </source>
</evidence>
<name>A0AAN7H5C5_9PEZI</name>
<dbReference type="GO" id="GO:0005737">
    <property type="term" value="C:cytoplasm"/>
    <property type="evidence" value="ECO:0007669"/>
    <property type="project" value="TreeGrafter"/>
</dbReference>
<organism evidence="2 3">
    <name type="scientific">Podospora fimiseda</name>
    <dbReference type="NCBI Taxonomy" id="252190"/>
    <lineage>
        <taxon>Eukaryota</taxon>
        <taxon>Fungi</taxon>
        <taxon>Dikarya</taxon>
        <taxon>Ascomycota</taxon>
        <taxon>Pezizomycotina</taxon>
        <taxon>Sordariomycetes</taxon>
        <taxon>Sordariomycetidae</taxon>
        <taxon>Sordariales</taxon>
        <taxon>Podosporaceae</taxon>
        <taxon>Podospora</taxon>
    </lineage>
</organism>
<dbReference type="InterPro" id="IPR051468">
    <property type="entry name" value="Fungal_SecMetab_SDRs"/>
</dbReference>
<dbReference type="SUPFAM" id="SSF51735">
    <property type="entry name" value="NAD(P)-binding Rossmann-fold domains"/>
    <property type="match status" value="1"/>
</dbReference>
<comment type="caution">
    <text evidence="2">The sequence shown here is derived from an EMBL/GenBank/DDBJ whole genome shotgun (WGS) entry which is preliminary data.</text>
</comment>
<dbReference type="AlphaFoldDB" id="A0AAN7H5C5"/>
<keyword evidence="3" id="KW-1185">Reference proteome</keyword>
<proteinExistence type="inferred from homology"/>
<dbReference type="InterPro" id="IPR036291">
    <property type="entry name" value="NAD(P)-bd_dom_sf"/>
</dbReference>
<dbReference type="Proteomes" id="UP001301958">
    <property type="component" value="Unassembled WGS sequence"/>
</dbReference>
<gene>
    <name evidence="2" type="ORF">QBC38DRAFT_472233</name>
</gene>
<accession>A0AAN7H5C5</accession>
<dbReference type="GO" id="GO:0016491">
    <property type="term" value="F:oxidoreductase activity"/>
    <property type="evidence" value="ECO:0007669"/>
    <property type="project" value="TreeGrafter"/>
</dbReference>
<dbReference type="PANTHER" id="PTHR43544">
    <property type="entry name" value="SHORT-CHAIN DEHYDROGENASE/REDUCTASE"/>
    <property type="match status" value="1"/>
</dbReference>
<sequence>MPRPFQLTRINPPSCTISQPWIFPCPSTRGISHALLNQLLIKTSPTVPVLCTHRPSSPLPSLSQSLQEQRTIHFLPLDVTDPLSISSAAEKASLLFPPSTHHLHLSFTLPGILENPERSISDIDPTTSLKTFQVNTIGPLLLIKHFTQFLPSKKNQLVHPLLPSLQSNMDIYVGSCRVNIRK</sequence>
<dbReference type="EMBL" id="MU865307">
    <property type="protein sequence ID" value="KAK4229580.1"/>
    <property type="molecule type" value="Genomic_DNA"/>
</dbReference>
<evidence type="ECO:0000256" key="1">
    <source>
        <dbReference type="ARBA" id="ARBA00006484"/>
    </source>
</evidence>
<evidence type="ECO:0000313" key="2">
    <source>
        <dbReference type="EMBL" id="KAK4229580.1"/>
    </source>
</evidence>
<reference evidence="2" key="2">
    <citation type="submission" date="2023-05" db="EMBL/GenBank/DDBJ databases">
        <authorList>
            <consortium name="Lawrence Berkeley National Laboratory"/>
            <person name="Steindorff A."/>
            <person name="Hensen N."/>
            <person name="Bonometti L."/>
            <person name="Westerberg I."/>
            <person name="Brannstrom I.O."/>
            <person name="Guillou S."/>
            <person name="Cros-Aarteil S."/>
            <person name="Calhoun S."/>
            <person name="Haridas S."/>
            <person name="Kuo A."/>
            <person name="Mondo S."/>
            <person name="Pangilinan J."/>
            <person name="Riley R."/>
            <person name="Labutti K."/>
            <person name="Andreopoulos B."/>
            <person name="Lipzen A."/>
            <person name="Chen C."/>
            <person name="Yanf M."/>
            <person name="Daum C."/>
            <person name="Ng V."/>
            <person name="Clum A."/>
            <person name="Ohm R."/>
            <person name="Martin F."/>
            <person name="Silar P."/>
            <person name="Natvig D."/>
            <person name="Lalanne C."/>
            <person name="Gautier V."/>
            <person name="Ament-Velasquez S.L."/>
            <person name="Kruys A."/>
            <person name="Hutchinson M.I."/>
            <person name="Powell A.J."/>
            <person name="Barry K."/>
            <person name="Miller A.N."/>
            <person name="Grigoriev I.V."/>
            <person name="Debuchy R."/>
            <person name="Gladieux P."/>
            <person name="Thoren M.H."/>
            <person name="Johannesson H."/>
        </authorList>
    </citation>
    <scope>NUCLEOTIDE SEQUENCE</scope>
    <source>
        <strain evidence="2">CBS 990.96</strain>
    </source>
</reference>
<protein>
    <submittedName>
        <fullName evidence="2">Uncharacterized protein</fullName>
    </submittedName>
</protein>
<dbReference type="PANTHER" id="PTHR43544:SF12">
    <property type="entry name" value="NAD(P)-BINDING ROSSMANN-FOLD SUPERFAMILY PROTEIN"/>
    <property type="match status" value="1"/>
</dbReference>
<dbReference type="Gene3D" id="3.40.50.720">
    <property type="entry name" value="NAD(P)-binding Rossmann-like Domain"/>
    <property type="match status" value="1"/>
</dbReference>
<comment type="similarity">
    <text evidence="1">Belongs to the short-chain dehydrogenases/reductases (SDR) family.</text>
</comment>